<feature type="chain" id="PRO_5046140248" description="NADH dehydrogenase [ubiquinone] 1 alpha subcomplex subunit 6" evidence="14">
    <location>
        <begin position="17"/>
        <end position="166"/>
    </location>
</feature>
<dbReference type="GeneID" id="126883387"/>
<organism evidence="16 17">
    <name type="scientific">Diabrotica virgifera virgifera</name>
    <name type="common">western corn rootworm</name>
    <dbReference type="NCBI Taxonomy" id="50390"/>
    <lineage>
        <taxon>Eukaryota</taxon>
        <taxon>Metazoa</taxon>
        <taxon>Ecdysozoa</taxon>
        <taxon>Arthropoda</taxon>
        <taxon>Hexapoda</taxon>
        <taxon>Insecta</taxon>
        <taxon>Pterygota</taxon>
        <taxon>Neoptera</taxon>
        <taxon>Endopterygota</taxon>
        <taxon>Coleoptera</taxon>
        <taxon>Polyphaga</taxon>
        <taxon>Cucujiformia</taxon>
        <taxon>Chrysomeloidea</taxon>
        <taxon>Chrysomelidae</taxon>
        <taxon>Galerucinae</taxon>
        <taxon>Diabroticina</taxon>
        <taxon>Diabroticites</taxon>
        <taxon>Diabrotica</taxon>
    </lineage>
</organism>
<evidence type="ECO:0000256" key="7">
    <source>
        <dbReference type="ARBA" id="ARBA00022792"/>
    </source>
</evidence>
<dbReference type="PANTHER" id="PTHR12964">
    <property type="entry name" value="NADH-UBIQUINONE OXIDOREDUCTASE B14 SUBUNIT"/>
    <property type="match status" value="1"/>
</dbReference>
<dbReference type="InterPro" id="IPR016488">
    <property type="entry name" value="NADH_Ub_cplx-1_asu_su-6"/>
</dbReference>
<evidence type="ECO:0000256" key="4">
    <source>
        <dbReference type="ARBA" id="ARBA00016386"/>
    </source>
</evidence>
<dbReference type="Pfam" id="PF05347">
    <property type="entry name" value="Complex1_LYR"/>
    <property type="match status" value="1"/>
</dbReference>
<evidence type="ECO:0000256" key="3">
    <source>
        <dbReference type="ARBA" id="ARBA00011790"/>
    </source>
</evidence>
<dbReference type="Proteomes" id="UP001652700">
    <property type="component" value="Unplaced"/>
</dbReference>
<evidence type="ECO:0000256" key="8">
    <source>
        <dbReference type="ARBA" id="ARBA00022982"/>
    </source>
</evidence>
<comment type="subunit">
    <text evidence="3">Mammalian complex I is composed of 45 different subunits.</text>
</comment>
<keyword evidence="14" id="KW-0732">Signal</keyword>
<comment type="subcellular location">
    <subcellularLocation>
        <location evidence="1">Mitochondrion inner membrane</location>
        <topology evidence="1">Peripheral membrane protein</topology>
        <orientation evidence="1">Matrix side</orientation>
    </subcellularLocation>
</comment>
<evidence type="ECO:0000256" key="13">
    <source>
        <dbReference type="ARBA" id="ARBA00046116"/>
    </source>
</evidence>
<keyword evidence="7" id="KW-0999">Mitochondrion inner membrane</keyword>
<keyword evidence="6" id="KW-0679">Respiratory chain</keyword>
<name>A0ABM5K3V8_DIAVI</name>
<keyword evidence="17" id="KW-1185">Reference proteome</keyword>
<keyword evidence="9" id="KW-0496">Mitochondrion</keyword>
<keyword evidence="10" id="KW-0472">Membrane</keyword>
<keyword evidence="8" id="KW-0249">Electron transport</keyword>
<feature type="domain" description="Complex 1 LYR protein" evidence="15">
    <location>
        <begin position="71"/>
        <end position="131"/>
    </location>
</feature>
<feature type="signal peptide" evidence="14">
    <location>
        <begin position="1"/>
        <end position="16"/>
    </location>
</feature>
<sequence>MGWLCWILSLSFKCLDFHFSITSKVRLSYITNFRFLKRKYKFEMASQAIRRSVKEVKPILSLDREEARKRVLNLYKAWYRQLPYIVQNYDIPKNVEQCREKLRQEFTKFDDIKDIRLIDMLVIKGQMELKEVVNIWKQKGHIMSYFKDTIEPKPKDFLGKFLNGKD</sequence>
<evidence type="ECO:0000256" key="10">
    <source>
        <dbReference type="ARBA" id="ARBA00023136"/>
    </source>
</evidence>
<comment type="similarity">
    <text evidence="2">Belongs to the complex I LYR family.</text>
</comment>
<evidence type="ECO:0000256" key="1">
    <source>
        <dbReference type="ARBA" id="ARBA00004443"/>
    </source>
</evidence>
<reference evidence="16" key="1">
    <citation type="submission" date="2025-05" db="UniProtKB">
        <authorList>
            <consortium name="EnsemblMetazoa"/>
        </authorList>
    </citation>
    <scope>IDENTIFICATION</scope>
</reference>
<dbReference type="InterPro" id="IPR045299">
    <property type="entry name" value="Complex1_LYR_NDUFA6_LYRM6"/>
</dbReference>
<evidence type="ECO:0000256" key="11">
    <source>
        <dbReference type="ARBA" id="ARBA00030213"/>
    </source>
</evidence>
<proteinExistence type="inferred from homology"/>
<evidence type="ECO:0000256" key="14">
    <source>
        <dbReference type="SAM" id="SignalP"/>
    </source>
</evidence>
<keyword evidence="5" id="KW-0813">Transport</keyword>
<evidence type="ECO:0000313" key="17">
    <source>
        <dbReference type="Proteomes" id="UP001652700"/>
    </source>
</evidence>
<evidence type="ECO:0000256" key="9">
    <source>
        <dbReference type="ARBA" id="ARBA00023128"/>
    </source>
</evidence>
<evidence type="ECO:0000256" key="5">
    <source>
        <dbReference type="ARBA" id="ARBA00022448"/>
    </source>
</evidence>
<evidence type="ECO:0000256" key="12">
    <source>
        <dbReference type="ARBA" id="ARBA00032352"/>
    </source>
</evidence>
<evidence type="ECO:0000259" key="15">
    <source>
        <dbReference type="Pfam" id="PF05347"/>
    </source>
</evidence>
<dbReference type="PANTHER" id="PTHR12964:SF0">
    <property type="entry name" value="NADH DEHYDROGENASE [UBIQUINONE] 1 ALPHA SUBCOMPLEX SUBUNIT 6"/>
    <property type="match status" value="1"/>
</dbReference>
<dbReference type="EnsemblMetazoa" id="XM_050648913.1">
    <property type="protein sequence ID" value="XP_050504870.1"/>
    <property type="gene ID" value="LOC126883387"/>
</dbReference>
<evidence type="ECO:0000256" key="2">
    <source>
        <dbReference type="ARBA" id="ARBA00009508"/>
    </source>
</evidence>
<protein>
    <recommendedName>
        <fullName evidence="4">NADH dehydrogenase [ubiquinone] 1 alpha subcomplex subunit 6</fullName>
    </recommendedName>
    <alternativeName>
        <fullName evidence="11">Complex I-B14</fullName>
    </alternativeName>
    <alternativeName>
        <fullName evidence="12">NADH-ubiquinone oxidoreductase B14 subunit</fullName>
    </alternativeName>
</protein>
<dbReference type="CDD" id="cd20266">
    <property type="entry name" value="Complex1_LYR_NDUFA6_LYRM6"/>
    <property type="match status" value="1"/>
</dbReference>
<accession>A0ABM5K3V8</accession>
<dbReference type="RefSeq" id="XP_050504870.1">
    <property type="nucleotide sequence ID" value="XM_050648913.1"/>
</dbReference>
<evidence type="ECO:0000313" key="16">
    <source>
        <dbReference type="EnsemblMetazoa" id="XP_050504870.1"/>
    </source>
</evidence>
<dbReference type="InterPro" id="IPR008011">
    <property type="entry name" value="Complex1_LYR_dom"/>
</dbReference>
<evidence type="ECO:0000256" key="6">
    <source>
        <dbReference type="ARBA" id="ARBA00022660"/>
    </source>
</evidence>
<comment type="function">
    <text evidence="13">Accessory subunit of the mitochondrial membrane respiratory chain NADH dehydrogenase (Complex I), that is believed to be not involved in catalysis. Required for proper complex I assembly. Complex I functions in the transfer of electrons from NADH to the respiratory chain. The immediate electron acceptor for the enzyme is believed to be ubiquinone.</text>
</comment>